<keyword evidence="2" id="KW-0805">Transcription regulation</keyword>
<feature type="domain" description="HTH luxR-type" evidence="6">
    <location>
        <begin position="157"/>
        <end position="184"/>
    </location>
</feature>
<evidence type="ECO:0000256" key="2">
    <source>
        <dbReference type="ARBA" id="ARBA00023015"/>
    </source>
</evidence>
<dbReference type="InterPro" id="IPR036388">
    <property type="entry name" value="WH-like_DNA-bd_sf"/>
</dbReference>
<evidence type="ECO:0000256" key="1">
    <source>
        <dbReference type="ARBA" id="ARBA00010641"/>
    </source>
</evidence>
<dbReference type="Gene3D" id="1.10.1740.10">
    <property type="match status" value="1"/>
</dbReference>
<keyword evidence="8" id="KW-1185">Reference proteome</keyword>
<dbReference type="InterPro" id="IPR039425">
    <property type="entry name" value="RNA_pol_sigma-70-like"/>
</dbReference>
<dbReference type="NCBIfam" id="TIGR02937">
    <property type="entry name" value="sigma70-ECF"/>
    <property type="match status" value="1"/>
</dbReference>
<dbReference type="RefSeq" id="WP_068897190.1">
    <property type="nucleotide sequence ID" value="NZ_BDCX01000006.1"/>
</dbReference>
<evidence type="ECO:0000256" key="5">
    <source>
        <dbReference type="ARBA" id="ARBA00023163"/>
    </source>
</evidence>
<dbReference type="SUPFAM" id="SSF88946">
    <property type="entry name" value="Sigma2 domain of RNA polymerase sigma factors"/>
    <property type="match status" value="1"/>
</dbReference>
<evidence type="ECO:0000256" key="3">
    <source>
        <dbReference type="ARBA" id="ARBA00023082"/>
    </source>
</evidence>
<proteinExistence type="inferred from homology"/>
<dbReference type="Pfam" id="PF08281">
    <property type="entry name" value="Sigma70_r4_2"/>
    <property type="match status" value="1"/>
</dbReference>
<name>A0A171CQQ8_9ACTN</name>
<evidence type="ECO:0000259" key="6">
    <source>
        <dbReference type="PROSITE" id="PS00622"/>
    </source>
</evidence>
<protein>
    <submittedName>
        <fullName evidence="7">DNA-directed RNA polymerase sigma-70 factor</fullName>
    </submittedName>
</protein>
<dbReference type="InterPro" id="IPR014284">
    <property type="entry name" value="RNA_pol_sigma-70_dom"/>
</dbReference>
<organism evidence="7 8">
    <name type="scientific">Planomonospora sphaerica</name>
    <dbReference type="NCBI Taxonomy" id="161355"/>
    <lineage>
        <taxon>Bacteria</taxon>
        <taxon>Bacillati</taxon>
        <taxon>Actinomycetota</taxon>
        <taxon>Actinomycetes</taxon>
        <taxon>Streptosporangiales</taxon>
        <taxon>Streptosporangiaceae</taxon>
        <taxon>Planomonospora</taxon>
    </lineage>
</organism>
<reference evidence="8" key="2">
    <citation type="submission" date="2016-04" db="EMBL/GenBank/DDBJ databases">
        <title>Planomonospora sphaerica JCM9374 whole genome shotgun sequence.</title>
        <authorList>
            <person name="Suzuki T."/>
            <person name="Dohra H."/>
            <person name="Kodani S."/>
        </authorList>
    </citation>
    <scope>NUCLEOTIDE SEQUENCE [LARGE SCALE GENOMIC DNA]</scope>
    <source>
        <strain evidence="8">JCM 9374</strain>
    </source>
</reference>
<comment type="similarity">
    <text evidence="1">Belongs to the sigma-70 factor family. ECF subfamily.</text>
</comment>
<dbReference type="OrthoDB" id="5518337at2"/>
<accession>A0A171CQQ8</accession>
<dbReference type="InterPro" id="IPR013249">
    <property type="entry name" value="RNA_pol_sigma70_r4_t2"/>
</dbReference>
<dbReference type="InterPro" id="IPR000792">
    <property type="entry name" value="Tscrpt_reg_LuxR_C"/>
</dbReference>
<dbReference type="InterPro" id="IPR007627">
    <property type="entry name" value="RNA_pol_sigma70_r2"/>
</dbReference>
<dbReference type="PANTHER" id="PTHR43133:SF52">
    <property type="entry name" value="ECF RNA POLYMERASE SIGMA FACTOR SIGL"/>
    <property type="match status" value="1"/>
</dbReference>
<dbReference type="Pfam" id="PF04542">
    <property type="entry name" value="Sigma70_r2"/>
    <property type="match status" value="1"/>
</dbReference>
<keyword evidence="5" id="KW-0804">Transcription</keyword>
<reference evidence="7 8" key="1">
    <citation type="journal article" date="2016" name="Genome Announc.">
        <title>Draft Genome Sequence of Planomonospora sphaerica JCM9374, a Rare Actinomycete.</title>
        <authorList>
            <person name="Dohra H."/>
            <person name="Suzuki T."/>
            <person name="Inoue Y."/>
            <person name="Kodani S."/>
        </authorList>
    </citation>
    <scope>NUCLEOTIDE SEQUENCE [LARGE SCALE GENOMIC DNA]</scope>
    <source>
        <strain evidence="7 8">JCM 9374</strain>
    </source>
</reference>
<dbReference type="InterPro" id="IPR013324">
    <property type="entry name" value="RNA_pol_sigma_r3/r4-like"/>
</dbReference>
<gene>
    <name evidence="7" type="ORF">PS9374_02731</name>
</gene>
<dbReference type="Gene3D" id="1.10.10.10">
    <property type="entry name" value="Winged helix-like DNA-binding domain superfamily/Winged helix DNA-binding domain"/>
    <property type="match status" value="1"/>
</dbReference>
<dbReference type="PANTHER" id="PTHR43133">
    <property type="entry name" value="RNA POLYMERASE ECF-TYPE SIGMA FACTO"/>
    <property type="match status" value="1"/>
</dbReference>
<dbReference type="GO" id="GO:0006352">
    <property type="term" value="P:DNA-templated transcription initiation"/>
    <property type="evidence" value="ECO:0007669"/>
    <property type="project" value="InterPro"/>
</dbReference>
<dbReference type="GO" id="GO:0000428">
    <property type="term" value="C:DNA-directed RNA polymerase complex"/>
    <property type="evidence" value="ECO:0007669"/>
    <property type="project" value="UniProtKB-KW"/>
</dbReference>
<dbReference type="EMBL" id="BDCX01000006">
    <property type="protein sequence ID" value="GAT67078.1"/>
    <property type="molecule type" value="Genomic_DNA"/>
</dbReference>
<comment type="caution">
    <text evidence="7">The sequence shown here is derived from an EMBL/GenBank/DDBJ whole genome shotgun (WGS) entry which is preliminary data.</text>
</comment>
<dbReference type="InterPro" id="IPR013325">
    <property type="entry name" value="RNA_pol_sigma_r2"/>
</dbReference>
<sequence>MTAWPRVSHPPQEVDDATLVEQSRRFPDRFAVLYDCYFPEIYRYVAGRLGTQAADDLAAETFLVAFRKRESFDRARGQVRAWLYGIATNLVAQHRRSETRRLQALQRTPVERVTDPGHEDLVAQRLTAAGVQGRLASELAALSEADRDVLILTALAGLGYEEIAQALDIPPGTVGSRLNRARRKLRGALGGVNPMHEDSGDADG</sequence>
<evidence type="ECO:0000313" key="8">
    <source>
        <dbReference type="Proteomes" id="UP000077701"/>
    </source>
</evidence>
<keyword evidence="3" id="KW-0731">Sigma factor</keyword>
<dbReference type="PROSITE" id="PS00622">
    <property type="entry name" value="HTH_LUXR_1"/>
    <property type="match status" value="1"/>
</dbReference>
<evidence type="ECO:0000256" key="4">
    <source>
        <dbReference type="ARBA" id="ARBA00023125"/>
    </source>
</evidence>
<dbReference type="GO" id="GO:0003677">
    <property type="term" value="F:DNA binding"/>
    <property type="evidence" value="ECO:0007669"/>
    <property type="project" value="UniProtKB-KW"/>
</dbReference>
<dbReference type="Proteomes" id="UP000077701">
    <property type="component" value="Unassembled WGS sequence"/>
</dbReference>
<dbReference type="STRING" id="161355.PS9374_02731"/>
<keyword evidence="7" id="KW-0240">DNA-directed RNA polymerase</keyword>
<dbReference type="AlphaFoldDB" id="A0A171CQQ8"/>
<dbReference type="GO" id="GO:0016987">
    <property type="term" value="F:sigma factor activity"/>
    <property type="evidence" value="ECO:0007669"/>
    <property type="project" value="UniProtKB-KW"/>
</dbReference>
<keyword evidence="4" id="KW-0238">DNA-binding</keyword>
<dbReference type="SUPFAM" id="SSF88659">
    <property type="entry name" value="Sigma3 and sigma4 domains of RNA polymerase sigma factors"/>
    <property type="match status" value="1"/>
</dbReference>
<evidence type="ECO:0000313" key="7">
    <source>
        <dbReference type="EMBL" id="GAT67078.1"/>
    </source>
</evidence>
<dbReference type="CDD" id="cd06171">
    <property type="entry name" value="Sigma70_r4"/>
    <property type="match status" value="1"/>
</dbReference>